<dbReference type="RefSeq" id="WP_171702873.1">
    <property type="nucleotide sequence ID" value="NZ_JABFHI010000005.1"/>
</dbReference>
<gene>
    <name evidence="1" type="ORF">HLB35_12715</name>
</gene>
<dbReference type="AlphaFoldDB" id="A0A7Y3XBL6"/>
<organism evidence="1 2">
    <name type="scientific">Vreelandella azerica</name>
    <dbReference type="NCBI Taxonomy" id="2732867"/>
    <lineage>
        <taxon>Bacteria</taxon>
        <taxon>Pseudomonadati</taxon>
        <taxon>Pseudomonadota</taxon>
        <taxon>Gammaproteobacteria</taxon>
        <taxon>Oceanospirillales</taxon>
        <taxon>Halomonadaceae</taxon>
        <taxon>Vreelandella</taxon>
    </lineage>
</organism>
<comment type="caution">
    <text evidence="1">The sequence shown here is derived from an EMBL/GenBank/DDBJ whole genome shotgun (WGS) entry which is preliminary data.</text>
</comment>
<dbReference type="Proteomes" id="UP000588806">
    <property type="component" value="Unassembled WGS sequence"/>
</dbReference>
<accession>A0A7Y3XBL6</accession>
<dbReference type="EMBL" id="JABFHI010000005">
    <property type="protein sequence ID" value="NOG32401.1"/>
    <property type="molecule type" value="Genomic_DNA"/>
</dbReference>
<evidence type="ECO:0000313" key="1">
    <source>
        <dbReference type="EMBL" id="NOG32401.1"/>
    </source>
</evidence>
<evidence type="ECO:0000313" key="2">
    <source>
        <dbReference type="Proteomes" id="UP000588806"/>
    </source>
</evidence>
<proteinExistence type="predicted"/>
<reference evidence="1 2" key="2">
    <citation type="submission" date="2020-06" db="EMBL/GenBank/DDBJ databases">
        <title>Halomonas songnenensis sp. nov., a moderately halophilic bacterium isolated from saline and alkaline soils.</title>
        <authorList>
            <person name="Jiang J."/>
            <person name="Pan Y."/>
        </authorList>
    </citation>
    <scope>NUCLEOTIDE SEQUENCE [LARGE SCALE GENOMIC DNA]</scope>
    <source>
        <strain evidence="1 2">TBZ9</strain>
    </source>
</reference>
<name>A0A7Y3XBL6_9GAMM</name>
<protein>
    <submittedName>
        <fullName evidence="1">Uncharacterized protein</fullName>
    </submittedName>
</protein>
<sequence>MMITELVDGEDFRQRLISIGLVPPVDASPADLAEIAACRYQAGGLAALPETVADLLRYKDVMLPEVLEAIEKSLLPVIDQPG</sequence>
<reference evidence="1 2" key="1">
    <citation type="submission" date="2020-05" db="EMBL/GenBank/DDBJ databases">
        <authorList>
            <person name="Ruan W."/>
            <person name="Jeon C.O."/>
            <person name="Chun B.H."/>
        </authorList>
    </citation>
    <scope>NUCLEOTIDE SEQUENCE [LARGE SCALE GENOMIC DNA]</scope>
    <source>
        <strain evidence="1 2">TBZ9</strain>
    </source>
</reference>
<keyword evidence="2" id="KW-1185">Reference proteome</keyword>